<dbReference type="PANTHER" id="PTHR10605">
    <property type="entry name" value="HEPARAN SULFATE SULFOTRANSFERASE"/>
    <property type="match status" value="1"/>
</dbReference>
<sequence length="266" mass="30873">MQDTKQRVKLVNLHIIGVQKAGTTALASFLQQHPAVFLVRGKEAHIFDHPDYATHANPLDFARSQYQRRTQGYGGQPIICDATPITIYDPSFLQNCYQYNPDAKFILMLRDPVERAVSHYKMSKRTGKETRRMLSAFLLEPLRLHLARRKKDWSFNSPLRTQSYLDRGRYGRQLQAMFNIIPASQILIMSQEELQNEHDQSLTKIFRFLDIHRHFIPSETVFAAPFTKRTLGERLARLYARMYFALAGESPKTWLQVLNKASTTDE</sequence>
<dbReference type="SUPFAM" id="SSF52540">
    <property type="entry name" value="P-loop containing nucleoside triphosphate hydrolases"/>
    <property type="match status" value="1"/>
</dbReference>
<accession>A0ABS3CTJ4</accession>
<dbReference type="InterPro" id="IPR000863">
    <property type="entry name" value="Sulfotransferase_dom"/>
</dbReference>
<protein>
    <submittedName>
        <fullName evidence="4">Sulfotransferase</fullName>
    </submittedName>
</protein>
<dbReference type="Gene3D" id="3.40.50.300">
    <property type="entry name" value="P-loop containing nucleotide triphosphate hydrolases"/>
    <property type="match status" value="1"/>
</dbReference>
<proteinExistence type="predicted"/>
<gene>
    <name evidence="4" type="ORF">J0A65_11260</name>
</gene>
<evidence type="ECO:0000256" key="2">
    <source>
        <dbReference type="ARBA" id="ARBA00023180"/>
    </source>
</evidence>
<organism evidence="4 5">
    <name type="scientific">Bowmanella yangjiangensis</name>
    <dbReference type="NCBI Taxonomy" id="2811230"/>
    <lineage>
        <taxon>Bacteria</taxon>
        <taxon>Pseudomonadati</taxon>
        <taxon>Pseudomonadota</taxon>
        <taxon>Gammaproteobacteria</taxon>
        <taxon>Alteromonadales</taxon>
        <taxon>Alteromonadaceae</taxon>
        <taxon>Bowmanella</taxon>
    </lineage>
</organism>
<evidence type="ECO:0000313" key="5">
    <source>
        <dbReference type="Proteomes" id="UP000663992"/>
    </source>
</evidence>
<dbReference type="Pfam" id="PF00685">
    <property type="entry name" value="Sulfotransfer_1"/>
    <property type="match status" value="1"/>
</dbReference>
<dbReference type="InterPro" id="IPR037359">
    <property type="entry name" value="NST/OST"/>
</dbReference>
<dbReference type="RefSeq" id="WP_206594279.1">
    <property type="nucleotide sequence ID" value="NZ_JAFKCS010000009.1"/>
</dbReference>
<keyword evidence="5" id="KW-1185">Reference proteome</keyword>
<name>A0ABS3CTJ4_9ALTE</name>
<comment type="caution">
    <text evidence="4">The sequence shown here is derived from an EMBL/GenBank/DDBJ whole genome shotgun (WGS) entry which is preliminary data.</text>
</comment>
<keyword evidence="2" id="KW-0325">Glycoprotein</keyword>
<dbReference type="Proteomes" id="UP000663992">
    <property type="component" value="Unassembled WGS sequence"/>
</dbReference>
<reference evidence="4 5" key="1">
    <citation type="submission" date="2021-03" db="EMBL/GenBank/DDBJ databases">
        <title>novel species isolated from a fishpond in China.</title>
        <authorList>
            <person name="Lu H."/>
            <person name="Cai Z."/>
        </authorList>
    </citation>
    <scope>NUCLEOTIDE SEQUENCE [LARGE SCALE GENOMIC DNA]</scope>
    <source>
        <strain evidence="4 5">Y57</strain>
    </source>
</reference>
<dbReference type="EMBL" id="JAFKCS010000009">
    <property type="protein sequence ID" value="MBN7820447.1"/>
    <property type="molecule type" value="Genomic_DNA"/>
</dbReference>
<evidence type="ECO:0000256" key="1">
    <source>
        <dbReference type="ARBA" id="ARBA00022679"/>
    </source>
</evidence>
<evidence type="ECO:0000259" key="3">
    <source>
        <dbReference type="Pfam" id="PF00685"/>
    </source>
</evidence>
<dbReference type="InterPro" id="IPR027417">
    <property type="entry name" value="P-loop_NTPase"/>
</dbReference>
<dbReference type="PANTHER" id="PTHR10605:SF56">
    <property type="entry name" value="BIFUNCTIONAL HEPARAN SULFATE N-DEACETYLASE_N-SULFOTRANSFERASE"/>
    <property type="match status" value="1"/>
</dbReference>
<keyword evidence="1" id="KW-0808">Transferase</keyword>
<feature type="domain" description="Sulfotransferase" evidence="3">
    <location>
        <begin position="15"/>
        <end position="212"/>
    </location>
</feature>
<evidence type="ECO:0000313" key="4">
    <source>
        <dbReference type="EMBL" id="MBN7820447.1"/>
    </source>
</evidence>